<evidence type="ECO:0000313" key="7">
    <source>
        <dbReference type="EMBL" id="SKB62112.1"/>
    </source>
</evidence>
<keyword evidence="3 7" id="KW-0067">ATP-binding</keyword>
<dbReference type="Gene3D" id="3.40.50.300">
    <property type="entry name" value="P-loop containing nucleotide triphosphate hydrolases"/>
    <property type="match status" value="1"/>
</dbReference>
<name>A0A1T5CRL2_9FLAO</name>
<keyword evidence="1" id="KW-0813">Transport</keyword>
<sequence length="259" mass="29437">MIEAHQINYKHKNFHILDAVDVSVEYGEFLAIVGPNGAGKSSLLSILANEIKENTDQQILFKNKKIKDWKIIDLSHHKAKFSQHHSNDIPLLVKDVVMMGRYPYFDNEAKNEDYEAVNFVMIETDILHLQNRDYNSLSGGEKQRVHLSRVLAQLQNDVAHKLIFLDEPLNNLDIKHQYKTLQLIKNFTAKANSAIVVLHDLNLAAQFADKILLMKAGKVVASGKPNDVFTPEKISETYSFPCQICENPINKNPMIIFGT</sequence>
<dbReference type="Pfam" id="PF00005">
    <property type="entry name" value="ABC_tran"/>
    <property type="match status" value="1"/>
</dbReference>
<evidence type="ECO:0000259" key="6">
    <source>
        <dbReference type="PROSITE" id="PS50893"/>
    </source>
</evidence>
<dbReference type="AlphaFoldDB" id="A0A1T5CRL2"/>
<dbReference type="STRING" id="619805.SAMN05660477_00276"/>
<dbReference type="FunFam" id="3.40.50.300:FF:000134">
    <property type="entry name" value="Iron-enterobactin ABC transporter ATP-binding protein"/>
    <property type="match status" value="1"/>
</dbReference>
<dbReference type="RefSeq" id="WP_079665579.1">
    <property type="nucleotide sequence ID" value="NZ_FUYZ01000001.1"/>
</dbReference>
<evidence type="ECO:0000256" key="4">
    <source>
        <dbReference type="ARBA" id="ARBA00022967"/>
    </source>
</evidence>
<dbReference type="InterPro" id="IPR003439">
    <property type="entry name" value="ABC_transporter-like_ATP-bd"/>
</dbReference>
<comment type="function">
    <text evidence="5">Part of the ABC transporter complex HmuTUV involved in hemin import. Responsible for energy coupling to the transport system.</text>
</comment>
<dbReference type="SMART" id="SM00382">
    <property type="entry name" value="AAA"/>
    <property type="match status" value="1"/>
</dbReference>
<dbReference type="InterPro" id="IPR003593">
    <property type="entry name" value="AAA+_ATPase"/>
</dbReference>
<keyword evidence="2" id="KW-0547">Nucleotide-binding</keyword>
<dbReference type="NCBIfam" id="NF010068">
    <property type="entry name" value="PRK13548.1"/>
    <property type="match status" value="1"/>
</dbReference>
<dbReference type="OrthoDB" id="9806726at2"/>
<dbReference type="Proteomes" id="UP000191112">
    <property type="component" value="Unassembled WGS sequence"/>
</dbReference>
<dbReference type="InterPro" id="IPR027417">
    <property type="entry name" value="P-loop_NTPase"/>
</dbReference>
<keyword evidence="4" id="KW-1278">Translocase</keyword>
<dbReference type="PROSITE" id="PS50893">
    <property type="entry name" value="ABC_TRANSPORTER_2"/>
    <property type="match status" value="1"/>
</dbReference>
<dbReference type="PANTHER" id="PTHR42794:SF1">
    <property type="entry name" value="HEMIN IMPORT ATP-BINDING PROTEIN HMUV"/>
    <property type="match status" value="1"/>
</dbReference>
<keyword evidence="8" id="KW-1185">Reference proteome</keyword>
<evidence type="ECO:0000256" key="5">
    <source>
        <dbReference type="ARBA" id="ARBA00037066"/>
    </source>
</evidence>
<evidence type="ECO:0000256" key="2">
    <source>
        <dbReference type="ARBA" id="ARBA00022741"/>
    </source>
</evidence>
<protein>
    <submittedName>
        <fullName evidence="7">Iron complex transport system ATP-binding protein</fullName>
    </submittedName>
</protein>
<gene>
    <name evidence="7" type="ORF">SAMN05660477_00276</name>
</gene>
<proteinExistence type="predicted"/>
<evidence type="ECO:0000313" key="8">
    <source>
        <dbReference type="Proteomes" id="UP000191112"/>
    </source>
</evidence>
<accession>A0A1T5CRL2</accession>
<dbReference type="GO" id="GO:0005524">
    <property type="term" value="F:ATP binding"/>
    <property type="evidence" value="ECO:0007669"/>
    <property type="project" value="UniProtKB-KW"/>
</dbReference>
<dbReference type="SUPFAM" id="SSF52540">
    <property type="entry name" value="P-loop containing nucleoside triphosphate hydrolases"/>
    <property type="match status" value="1"/>
</dbReference>
<dbReference type="EMBL" id="FUYZ01000001">
    <property type="protein sequence ID" value="SKB62112.1"/>
    <property type="molecule type" value="Genomic_DNA"/>
</dbReference>
<feature type="domain" description="ABC transporter" evidence="6">
    <location>
        <begin position="2"/>
        <end position="241"/>
    </location>
</feature>
<organism evidence="7 8">
    <name type="scientific">Soonwooa buanensis</name>
    <dbReference type="NCBI Taxonomy" id="619805"/>
    <lineage>
        <taxon>Bacteria</taxon>
        <taxon>Pseudomonadati</taxon>
        <taxon>Bacteroidota</taxon>
        <taxon>Flavobacteriia</taxon>
        <taxon>Flavobacteriales</taxon>
        <taxon>Weeksellaceae</taxon>
        <taxon>Chryseobacterium group</taxon>
        <taxon>Soonwooa</taxon>
    </lineage>
</organism>
<evidence type="ECO:0000256" key="1">
    <source>
        <dbReference type="ARBA" id="ARBA00022448"/>
    </source>
</evidence>
<dbReference type="GO" id="GO:0016887">
    <property type="term" value="F:ATP hydrolysis activity"/>
    <property type="evidence" value="ECO:0007669"/>
    <property type="project" value="InterPro"/>
</dbReference>
<dbReference type="CDD" id="cd03214">
    <property type="entry name" value="ABC_Iron-Siderophores_B12_Hemin"/>
    <property type="match status" value="1"/>
</dbReference>
<dbReference type="PANTHER" id="PTHR42794">
    <property type="entry name" value="HEMIN IMPORT ATP-BINDING PROTEIN HMUV"/>
    <property type="match status" value="1"/>
</dbReference>
<evidence type="ECO:0000256" key="3">
    <source>
        <dbReference type="ARBA" id="ARBA00022840"/>
    </source>
</evidence>
<reference evidence="7 8" key="1">
    <citation type="submission" date="2017-02" db="EMBL/GenBank/DDBJ databases">
        <authorList>
            <person name="Peterson S.W."/>
        </authorList>
    </citation>
    <scope>NUCLEOTIDE SEQUENCE [LARGE SCALE GENOMIC DNA]</scope>
    <source>
        <strain evidence="7 8">DSM 22323</strain>
    </source>
</reference>